<evidence type="ECO:0000256" key="1">
    <source>
        <dbReference type="ARBA" id="ARBA00022723"/>
    </source>
</evidence>
<evidence type="ECO:0000313" key="7">
    <source>
        <dbReference type="Proteomes" id="UP000289738"/>
    </source>
</evidence>
<dbReference type="GO" id="GO:0008270">
    <property type="term" value="F:zinc ion binding"/>
    <property type="evidence" value="ECO:0007669"/>
    <property type="project" value="UniProtKB-KW"/>
</dbReference>
<name>A0A444ZL94_ARAHY</name>
<keyword evidence="3" id="KW-0862">Zinc</keyword>
<evidence type="ECO:0000259" key="5">
    <source>
        <dbReference type="PROSITE" id="PS50966"/>
    </source>
</evidence>
<evidence type="ECO:0000313" key="6">
    <source>
        <dbReference type="EMBL" id="RYR14950.1"/>
    </source>
</evidence>
<dbReference type="EMBL" id="SDMP01000014">
    <property type="protein sequence ID" value="RYR14950.1"/>
    <property type="molecule type" value="Genomic_DNA"/>
</dbReference>
<dbReference type="InterPro" id="IPR007527">
    <property type="entry name" value="Znf_SWIM"/>
</dbReference>
<organism evidence="6 7">
    <name type="scientific">Arachis hypogaea</name>
    <name type="common">Peanut</name>
    <dbReference type="NCBI Taxonomy" id="3818"/>
    <lineage>
        <taxon>Eukaryota</taxon>
        <taxon>Viridiplantae</taxon>
        <taxon>Streptophyta</taxon>
        <taxon>Embryophyta</taxon>
        <taxon>Tracheophyta</taxon>
        <taxon>Spermatophyta</taxon>
        <taxon>Magnoliopsida</taxon>
        <taxon>eudicotyledons</taxon>
        <taxon>Gunneridae</taxon>
        <taxon>Pentapetalae</taxon>
        <taxon>rosids</taxon>
        <taxon>fabids</taxon>
        <taxon>Fabales</taxon>
        <taxon>Fabaceae</taxon>
        <taxon>Papilionoideae</taxon>
        <taxon>50 kb inversion clade</taxon>
        <taxon>dalbergioids sensu lato</taxon>
        <taxon>Dalbergieae</taxon>
        <taxon>Pterocarpus clade</taxon>
        <taxon>Arachis</taxon>
    </lineage>
</organism>
<keyword evidence="7" id="KW-1185">Reference proteome</keyword>
<protein>
    <recommendedName>
        <fullName evidence="5">SWIM-type domain-containing protein</fullName>
    </recommendedName>
</protein>
<reference evidence="6 7" key="1">
    <citation type="submission" date="2019-01" db="EMBL/GenBank/DDBJ databases">
        <title>Sequencing of cultivated peanut Arachis hypogaea provides insights into genome evolution and oil improvement.</title>
        <authorList>
            <person name="Chen X."/>
        </authorList>
    </citation>
    <scope>NUCLEOTIDE SEQUENCE [LARGE SCALE GENOMIC DNA]</scope>
    <source>
        <strain evidence="7">cv. Fuhuasheng</strain>
        <tissue evidence="6">Leaves</tissue>
    </source>
</reference>
<evidence type="ECO:0000256" key="3">
    <source>
        <dbReference type="ARBA" id="ARBA00022833"/>
    </source>
</evidence>
<evidence type="ECO:0000256" key="4">
    <source>
        <dbReference type="PROSITE-ProRule" id="PRU00325"/>
    </source>
</evidence>
<gene>
    <name evidence="6" type="ORF">Ahy_B04g071674</name>
</gene>
<dbReference type="Proteomes" id="UP000289738">
    <property type="component" value="Chromosome B04"/>
</dbReference>
<keyword evidence="1" id="KW-0479">Metal-binding</keyword>
<dbReference type="SMART" id="SM00575">
    <property type="entry name" value="ZnF_PMZ"/>
    <property type="match status" value="1"/>
</dbReference>
<dbReference type="InterPro" id="IPR006564">
    <property type="entry name" value="Znf_PMZ"/>
</dbReference>
<dbReference type="Pfam" id="PF04434">
    <property type="entry name" value="SWIM"/>
    <property type="match status" value="1"/>
</dbReference>
<evidence type="ECO:0000256" key="2">
    <source>
        <dbReference type="ARBA" id="ARBA00022771"/>
    </source>
</evidence>
<feature type="domain" description="SWIM-type" evidence="5">
    <location>
        <begin position="1"/>
        <end position="27"/>
    </location>
</feature>
<proteinExistence type="predicted"/>
<accession>A0A444ZL94</accession>
<dbReference type="PROSITE" id="PS50966">
    <property type="entry name" value="ZF_SWIM"/>
    <property type="match status" value="1"/>
</dbReference>
<dbReference type="AlphaFoldDB" id="A0A444ZL94"/>
<comment type="caution">
    <text evidence="6">The sequence shown here is derived from an EMBL/GenBank/DDBJ whole genome shotgun (WGS) entry which is preliminary data.</text>
</comment>
<sequence>MDTCDCGLFKSLHYPCRHALVACAAVSIECGHFIDPVYKMASVFNVYKMEFSRYPTKRYGLHGTVHS</sequence>
<keyword evidence="2 4" id="KW-0863">Zinc-finger</keyword>